<reference evidence="2 3" key="1">
    <citation type="submission" date="2020-09" db="EMBL/GenBank/DDBJ databases">
        <title>De no assembly of potato wild relative species, Solanum commersonii.</title>
        <authorList>
            <person name="Cho K."/>
        </authorList>
    </citation>
    <scope>NUCLEOTIDE SEQUENCE [LARGE SCALE GENOMIC DNA]</scope>
    <source>
        <strain evidence="2">LZ3.2</strain>
        <tissue evidence="2">Leaf</tissue>
    </source>
</reference>
<proteinExistence type="predicted"/>
<feature type="region of interest" description="Disordered" evidence="1">
    <location>
        <begin position="20"/>
        <end position="62"/>
    </location>
</feature>
<evidence type="ECO:0000313" key="3">
    <source>
        <dbReference type="Proteomes" id="UP000824120"/>
    </source>
</evidence>
<evidence type="ECO:0000313" key="2">
    <source>
        <dbReference type="EMBL" id="KAG5618205.1"/>
    </source>
</evidence>
<name>A0A9J6A0V0_SOLCO</name>
<dbReference type="AlphaFoldDB" id="A0A9J6A0V0"/>
<dbReference type="OrthoDB" id="1321540at2759"/>
<gene>
    <name evidence="2" type="ORF">H5410_018029</name>
</gene>
<comment type="caution">
    <text evidence="2">The sequence shown here is derived from an EMBL/GenBank/DDBJ whole genome shotgun (WGS) entry which is preliminary data.</text>
</comment>
<sequence length="75" mass="8253">MNGTPEKLIILSYAGKENIISAPSSPAPMDTTGTRKQIKNPITTKKTSKRATSHHKPVLEVKTPPLKHYNKLLCT</sequence>
<evidence type="ECO:0000256" key="1">
    <source>
        <dbReference type="SAM" id="MobiDB-lite"/>
    </source>
</evidence>
<feature type="compositionally biased region" description="Basic residues" evidence="1">
    <location>
        <begin position="46"/>
        <end position="56"/>
    </location>
</feature>
<protein>
    <submittedName>
        <fullName evidence="2">Uncharacterized protein</fullName>
    </submittedName>
</protein>
<organism evidence="2 3">
    <name type="scientific">Solanum commersonii</name>
    <name type="common">Commerson's wild potato</name>
    <name type="synonym">Commerson's nightshade</name>
    <dbReference type="NCBI Taxonomy" id="4109"/>
    <lineage>
        <taxon>Eukaryota</taxon>
        <taxon>Viridiplantae</taxon>
        <taxon>Streptophyta</taxon>
        <taxon>Embryophyta</taxon>
        <taxon>Tracheophyta</taxon>
        <taxon>Spermatophyta</taxon>
        <taxon>Magnoliopsida</taxon>
        <taxon>eudicotyledons</taxon>
        <taxon>Gunneridae</taxon>
        <taxon>Pentapetalae</taxon>
        <taxon>asterids</taxon>
        <taxon>lamiids</taxon>
        <taxon>Solanales</taxon>
        <taxon>Solanaceae</taxon>
        <taxon>Solanoideae</taxon>
        <taxon>Solaneae</taxon>
        <taxon>Solanum</taxon>
    </lineage>
</organism>
<accession>A0A9J6A0V0</accession>
<keyword evidence="3" id="KW-1185">Reference proteome</keyword>
<dbReference type="EMBL" id="JACXVP010000003">
    <property type="protein sequence ID" value="KAG5618205.1"/>
    <property type="molecule type" value="Genomic_DNA"/>
</dbReference>
<dbReference type="Proteomes" id="UP000824120">
    <property type="component" value="Chromosome 3"/>
</dbReference>
<feature type="compositionally biased region" description="Polar residues" evidence="1">
    <location>
        <begin position="31"/>
        <end position="45"/>
    </location>
</feature>